<dbReference type="PANTHER" id="PTHR43537">
    <property type="entry name" value="TRANSCRIPTIONAL REGULATOR, GNTR FAMILY"/>
    <property type="match status" value="1"/>
</dbReference>
<dbReference type="PANTHER" id="PTHR43537:SF44">
    <property type="entry name" value="GNTR FAMILY REGULATORY PROTEIN"/>
    <property type="match status" value="1"/>
</dbReference>
<keyword evidence="1" id="KW-0805">Transcription regulation</keyword>
<evidence type="ECO:0000256" key="3">
    <source>
        <dbReference type="ARBA" id="ARBA00023163"/>
    </source>
</evidence>
<dbReference type="GO" id="GO:0003700">
    <property type="term" value="F:DNA-binding transcription factor activity"/>
    <property type="evidence" value="ECO:0007669"/>
    <property type="project" value="InterPro"/>
</dbReference>
<dbReference type="InterPro" id="IPR008920">
    <property type="entry name" value="TF_FadR/GntR_C"/>
</dbReference>
<accession>A0A255XLK8</accession>
<dbReference type="InterPro" id="IPR036390">
    <property type="entry name" value="WH_DNA-bd_sf"/>
</dbReference>
<dbReference type="PROSITE" id="PS50949">
    <property type="entry name" value="HTH_GNTR"/>
    <property type="match status" value="1"/>
</dbReference>
<organism evidence="5 6">
    <name type="scientific">Elstera cyanobacteriorum</name>
    <dbReference type="NCBI Taxonomy" id="2022747"/>
    <lineage>
        <taxon>Bacteria</taxon>
        <taxon>Pseudomonadati</taxon>
        <taxon>Pseudomonadota</taxon>
        <taxon>Alphaproteobacteria</taxon>
        <taxon>Rhodospirillales</taxon>
        <taxon>Rhodospirillaceae</taxon>
        <taxon>Elstera</taxon>
    </lineage>
</organism>
<dbReference type="InterPro" id="IPR000524">
    <property type="entry name" value="Tscrpt_reg_HTH_GntR"/>
</dbReference>
<dbReference type="SUPFAM" id="SSF48008">
    <property type="entry name" value="GntR ligand-binding domain-like"/>
    <property type="match status" value="1"/>
</dbReference>
<dbReference type="SMART" id="SM00895">
    <property type="entry name" value="FCD"/>
    <property type="match status" value="1"/>
</dbReference>
<dbReference type="RefSeq" id="WP_094409364.1">
    <property type="nucleotide sequence ID" value="NZ_BMJZ01000002.1"/>
</dbReference>
<reference evidence="5 6" key="1">
    <citation type="submission" date="2017-07" db="EMBL/GenBank/DDBJ databases">
        <title>Elstera cyanobacteriorum sp. nov., a novel bacterium isolated from cyanobacterial aggregates in a eutrophic lake.</title>
        <authorList>
            <person name="Cai H."/>
        </authorList>
    </citation>
    <scope>NUCLEOTIDE SEQUENCE [LARGE SCALE GENOMIC DNA]</scope>
    <source>
        <strain evidence="5 6">TH019</strain>
    </source>
</reference>
<dbReference type="CDD" id="cd07377">
    <property type="entry name" value="WHTH_GntR"/>
    <property type="match status" value="1"/>
</dbReference>
<dbReference type="EMBL" id="NOXS01000033">
    <property type="protein sequence ID" value="OYQ17802.1"/>
    <property type="molecule type" value="Genomic_DNA"/>
</dbReference>
<dbReference type="PRINTS" id="PR00035">
    <property type="entry name" value="HTHGNTR"/>
</dbReference>
<keyword evidence="6" id="KW-1185">Reference proteome</keyword>
<dbReference type="Gene3D" id="1.20.120.530">
    <property type="entry name" value="GntR ligand-binding domain-like"/>
    <property type="match status" value="1"/>
</dbReference>
<name>A0A255XLK8_9PROT</name>
<dbReference type="Proteomes" id="UP000216361">
    <property type="component" value="Unassembled WGS sequence"/>
</dbReference>
<dbReference type="SMART" id="SM00345">
    <property type="entry name" value="HTH_GNTR"/>
    <property type="match status" value="1"/>
</dbReference>
<dbReference type="InterPro" id="IPR011711">
    <property type="entry name" value="GntR_C"/>
</dbReference>
<keyword evidence="3" id="KW-0804">Transcription</keyword>
<proteinExistence type="predicted"/>
<dbReference type="AlphaFoldDB" id="A0A255XLK8"/>
<keyword evidence="2" id="KW-0238">DNA-binding</keyword>
<sequence length="240" mass="25587">MADRGKRTYSRRSLHGKVAHMLGTRILSGGYAPGALLPNEETLSAELGVSRTALREAIKVLASKGLIESRPKIGTRVRPAKVWNLLDPDILAWSLATRPALEFVGKFLELREMVEPGAAALAARNHTPDQAKAMQEAFDAMAAAPDIDAWNAADVRFHQALMAATGNEFVASLGGLIDLALTASFDFTAKRAVAPRRGLPFHGQVLARILARDAEGARDAALALLHDARATVAEISAVAP</sequence>
<evidence type="ECO:0000259" key="4">
    <source>
        <dbReference type="PROSITE" id="PS50949"/>
    </source>
</evidence>
<evidence type="ECO:0000256" key="2">
    <source>
        <dbReference type="ARBA" id="ARBA00023125"/>
    </source>
</evidence>
<dbReference type="OrthoDB" id="9809707at2"/>
<dbReference type="GO" id="GO:0003677">
    <property type="term" value="F:DNA binding"/>
    <property type="evidence" value="ECO:0007669"/>
    <property type="project" value="UniProtKB-KW"/>
</dbReference>
<evidence type="ECO:0000313" key="5">
    <source>
        <dbReference type="EMBL" id="OYQ17802.1"/>
    </source>
</evidence>
<evidence type="ECO:0000313" key="6">
    <source>
        <dbReference type="Proteomes" id="UP000216361"/>
    </source>
</evidence>
<evidence type="ECO:0000256" key="1">
    <source>
        <dbReference type="ARBA" id="ARBA00023015"/>
    </source>
</evidence>
<protein>
    <recommendedName>
        <fullName evidence="4">HTH gntR-type domain-containing protein</fullName>
    </recommendedName>
</protein>
<dbReference type="InterPro" id="IPR036388">
    <property type="entry name" value="WH-like_DNA-bd_sf"/>
</dbReference>
<dbReference type="Pfam" id="PF07729">
    <property type="entry name" value="FCD"/>
    <property type="match status" value="1"/>
</dbReference>
<dbReference type="Gene3D" id="1.10.10.10">
    <property type="entry name" value="Winged helix-like DNA-binding domain superfamily/Winged helix DNA-binding domain"/>
    <property type="match status" value="1"/>
</dbReference>
<gene>
    <name evidence="5" type="ORF">CHR90_12540</name>
</gene>
<dbReference type="SUPFAM" id="SSF46785">
    <property type="entry name" value="Winged helix' DNA-binding domain"/>
    <property type="match status" value="1"/>
</dbReference>
<dbReference type="Pfam" id="PF00392">
    <property type="entry name" value="GntR"/>
    <property type="match status" value="1"/>
</dbReference>
<comment type="caution">
    <text evidence="5">The sequence shown here is derived from an EMBL/GenBank/DDBJ whole genome shotgun (WGS) entry which is preliminary data.</text>
</comment>
<feature type="domain" description="HTH gntR-type" evidence="4">
    <location>
        <begin position="12"/>
        <end position="80"/>
    </location>
</feature>